<keyword evidence="2" id="KW-1185">Reference proteome</keyword>
<comment type="caution">
    <text evidence="1">The sequence shown here is derived from an EMBL/GenBank/DDBJ whole genome shotgun (WGS) entry which is preliminary data.</text>
</comment>
<dbReference type="AlphaFoldDB" id="A0A6B0T328"/>
<accession>A0A6B0T328</accession>
<dbReference type="EMBL" id="WUUT01000005">
    <property type="protein sequence ID" value="MXR52484.1"/>
    <property type="molecule type" value="Genomic_DNA"/>
</dbReference>
<reference evidence="1 2" key="1">
    <citation type="submission" date="2019-12" db="EMBL/GenBank/DDBJ databases">
        <title>Isolation and characterization of three novel carbon monoxide-oxidizing members of Halobacteria from salione crusts and soils.</title>
        <authorList>
            <person name="Myers M.R."/>
            <person name="King G.M."/>
        </authorList>
    </citation>
    <scope>NUCLEOTIDE SEQUENCE [LARGE SCALE GENOMIC DNA]</scope>
    <source>
        <strain evidence="1 2">WSH3</strain>
    </source>
</reference>
<evidence type="ECO:0000313" key="1">
    <source>
        <dbReference type="EMBL" id="MXR52484.1"/>
    </source>
</evidence>
<evidence type="ECO:0000313" key="2">
    <source>
        <dbReference type="Proteomes" id="UP000466535"/>
    </source>
</evidence>
<dbReference type="RefSeq" id="WP_159764619.1">
    <property type="nucleotide sequence ID" value="NZ_WUUT01000005.1"/>
</dbReference>
<dbReference type="Proteomes" id="UP000466535">
    <property type="component" value="Unassembled WGS sequence"/>
</dbReference>
<gene>
    <name evidence="1" type="ORF">GRX03_12815</name>
</gene>
<sequence length="81" mass="8499">MTVLSTQDEGKVLIDIEGEEIGVVTAVDPEEQVAFVDPEPSVANSVIQGLGFGDAGEDDIEVPADSVATITDTELRVARDL</sequence>
<organism evidence="1 2">
    <name type="scientific">Halovenus carboxidivorans</name>
    <dbReference type="NCBI Taxonomy" id="2692199"/>
    <lineage>
        <taxon>Archaea</taxon>
        <taxon>Methanobacteriati</taxon>
        <taxon>Methanobacteriota</taxon>
        <taxon>Stenosarchaea group</taxon>
        <taxon>Halobacteria</taxon>
        <taxon>Halobacteriales</taxon>
        <taxon>Haloarculaceae</taxon>
        <taxon>Halovenus</taxon>
    </lineage>
</organism>
<evidence type="ECO:0008006" key="3">
    <source>
        <dbReference type="Google" id="ProtNLM"/>
    </source>
</evidence>
<protein>
    <recommendedName>
        <fullName evidence="3">PRC-barrel domain-containing protein</fullName>
    </recommendedName>
</protein>
<dbReference type="OrthoDB" id="229248at2157"/>
<name>A0A6B0T328_9EURY</name>
<proteinExistence type="predicted"/>